<dbReference type="Proteomes" id="UP001371456">
    <property type="component" value="Unassembled WGS sequence"/>
</dbReference>
<keyword evidence="2" id="KW-1185">Reference proteome</keyword>
<proteinExistence type="predicted"/>
<accession>A0AAN8TZ28</accession>
<evidence type="ECO:0000313" key="2">
    <source>
        <dbReference type="Proteomes" id="UP001371456"/>
    </source>
</evidence>
<protein>
    <submittedName>
        <fullName evidence="1">Uncharacterized protein</fullName>
    </submittedName>
</protein>
<reference evidence="1 2" key="1">
    <citation type="submission" date="2024-02" db="EMBL/GenBank/DDBJ databases">
        <title>de novo genome assembly of Solanum bulbocastanum strain 11H21.</title>
        <authorList>
            <person name="Hosaka A.J."/>
        </authorList>
    </citation>
    <scope>NUCLEOTIDE SEQUENCE [LARGE SCALE GENOMIC DNA]</scope>
    <source>
        <tissue evidence="1">Young leaves</tissue>
    </source>
</reference>
<comment type="caution">
    <text evidence="1">The sequence shown here is derived from an EMBL/GenBank/DDBJ whole genome shotgun (WGS) entry which is preliminary data.</text>
</comment>
<sequence>MSLLAVAQPSIEATSSNCDSTLPWIKTLTRSRRRCATGLTLFLPVCGVAMDTKMKTLQCQLGGTRNSWICLAAPLTMREGNIEENNSRVLATPSTQFRCISEDARNLKFFVGSSRRLAFRSWSFIDSRRF</sequence>
<organism evidence="1 2">
    <name type="scientific">Solanum bulbocastanum</name>
    <name type="common">Wild potato</name>
    <dbReference type="NCBI Taxonomy" id="147425"/>
    <lineage>
        <taxon>Eukaryota</taxon>
        <taxon>Viridiplantae</taxon>
        <taxon>Streptophyta</taxon>
        <taxon>Embryophyta</taxon>
        <taxon>Tracheophyta</taxon>
        <taxon>Spermatophyta</taxon>
        <taxon>Magnoliopsida</taxon>
        <taxon>eudicotyledons</taxon>
        <taxon>Gunneridae</taxon>
        <taxon>Pentapetalae</taxon>
        <taxon>asterids</taxon>
        <taxon>lamiids</taxon>
        <taxon>Solanales</taxon>
        <taxon>Solanaceae</taxon>
        <taxon>Solanoideae</taxon>
        <taxon>Solaneae</taxon>
        <taxon>Solanum</taxon>
    </lineage>
</organism>
<evidence type="ECO:0000313" key="1">
    <source>
        <dbReference type="EMBL" id="KAK6793492.1"/>
    </source>
</evidence>
<name>A0AAN8TZ28_SOLBU</name>
<dbReference type="AlphaFoldDB" id="A0AAN8TZ28"/>
<dbReference type="EMBL" id="JBANQN010000003">
    <property type="protein sequence ID" value="KAK6793492.1"/>
    <property type="molecule type" value="Genomic_DNA"/>
</dbReference>
<gene>
    <name evidence="1" type="ORF">RDI58_006945</name>
</gene>